<dbReference type="GO" id="GO:0031021">
    <property type="term" value="C:interphase microtubule organizing center"/>
    <property type="evidence" value="ECO:0007669"/>
    <property type="project" value="TreeGrafter"/>
</dbReference>
<evidence type="ECO:0008006" key="8">
    <source>
        <dbReference type="Google" id="ProtNLM"/>
    </source>
</evidence>
<evidence type="ECO:0000313" key="7">
    <source>
        <dbReference type="Proteomes" id="UP000002282"/>
    </source>
</evidence>
<dbReference type="Pfam" id="PF12554">
    <property type="entry name" value="MOZART1"/>
    <property type="match status" value="1"/>
</dbReference>
<name>A0A0R1E1Y1_DROYA</name>
<feature type="compositionally biased region" description="Polar residues" evidence="5">
    <location>
        <begin position="65"/>
        <end position="74"/>
    </location>
</feature>
<dbReference type="GO" id="GO:0043015">
    <property type="term" value="F:gamma-tubulin binding"/>
    <property type="evidence" value="ECO:0007669"/>
    <property type="project" value="EnsemblMetazoa"/>
</dbReference>
<dbReference type="InterPro" id="IPR022214">
    <property type="entry name" value="MZT1"/>
</dbReference>
<dbReference type="GO" id="GO:0005829">
    <property type="term" value="C:cytosol"/>
    <property type="evidence" value="ECO:0007669"/>
    <property type="project" value="EnsemblMetazoa"/>
</dbReference>
<evidence type="ECO:0000256" key="2">
    <source>
        <dbReference type="ARBA" id="ARBA00011015"/>
    </source>
</evidence>
<keyword evidence="4" id="KW-0206">Cytoskeleton</keyword>
<dbReference type="GO" id="GO:0000931">
    <property type="term" value="C:gamma-tubulin ring complex"/>
    <property type="evidence" value="ECO:0007669"/>
    <property type="project" value="EnsemblMetazoa"/>
</dbReference>
<dbReference type="GO" id="GO:0005819">
    <property type="term" value="C:spindle"/>
    <property type="evidence" value="ECO:0007669"/>
    <property type="project" value="TreeGrafter"/>
</dbReference>
<dbReference type="OrthoDB" id="48571at2759"/>
<evidence type="ECO:0000256" key="1">
    <source>
        <dbReference type="ARBA" id="ARBA00004267"/>
    </source>
</evidence>
<dbReference type="GO" id="GO:0005814">
    <property type="term" value="C:centriole"/>
    <property type="evidence" value="ECO:0007669"/>
    <property type="project" value="EnsemblMetazoa"/>
</dbReference>
<sequence length="74" mass="7826">MSDDRLTVLHNISEIVNSGLSKETLKICIELIDNGVGGEALAQVIKSIREGIPDDKGGECEDSGESATSTPRVL</sequence>
<dbReference type="PANTHER" id="PTHR28520">
    <property type="entry name" value="MITOTIC-SPINDLE ORGANIZING PROTEIN 1"/>
    <property type="match status" value="1"/>
</dbReference>
<dbReference type="GO" id="GO:0005813">
    <property type="term" value="C:centrosome"/>
    <property type="evidence" value="ECO:0007669"/>
    <property type="project" value="EnsemblMetazoa"/>
</dbReference>
<dbReference type="GO" id="GO:0033566">
    <property type="term" value="P:gamma-tubulin complex localization"/>
    <property type="evidence" value="ECO:0007669"/>
    <property type="project" value="EnsemblMetazoa"/>
</dbReference>
<gene>
    <name evidence="6" type="primary">Dyak\GE28084</name>
    <name evidence="6" type="synonym">GE28084</name>
    <name evidence="6" type="ORF">Dyak_GE28084</name>
</gene>
<dbReference type="EMBL" id="CM000159">
    <property type="protein sequence ID" value="KRK01540.1"/>
    <property type="molecule type" value="Genomic_DNA"/>
</dbReference>
<proteinExistence type="inferred from homology"/>
<accession>A0A0R1E1Y1</accession>
<protein>
    <recommendedName>
        <fullName evidence="8">Mitotic-spindle organizing protein 1</fullName>
    </recommendedName>
</protein>
<dbReference type="Proteomes" id="UP000002282">
    <property type="component" value="Chromosome 3L"/>
</dbReference>
<comment type="similarity">
    <text evidence="2">Belongs to the MOZART1 family.</text>
</comment>
<feature type="region of interest" description="Disordered" evidence="5">
    <location>
        <begin position="52"/>
        <end position="74"/>
    </location>
</feature>
<evidence type="ECO:0000313" key="6">
    <source>
        <dbReference type="EMBL" id="KRK01540.1"/>
    </source>
</evidence>
<organism evidence="6 7">
    <name type="scientific">Drosophila yakuba</name>
    <name type="common">Fruit fly</name>
    <dbReference type="NCBI Taxonomy" id="7245"/>
    <lineage>
        <taxon>Eukaryota</taxon>
        <taxon>Metazoa</taxon>
        <taxon>Ecdysozoa</taxon>
        <taxon>Arthropoda</taxon>
        <taxon>Hexapoda</taxon>
        <taxon>Insecta</taxon>
        <taxon>Pterygota</taxon>
        <taxon>Neoptera</taxon>
        <taxon>Endopterygota</taxon>
        <taxon>Diptera</taxon>
        <taxon>Brachycera</taxon>
        <taxon>Muscomorpha</taxon>
        <taxon>Ephydroidea</taxon>
        <taxon>Drosophilidae</taxon>
        <taxon>Drosophila</taxon>
        <taxon>Sophophora</taxon>
    </lineage>
</organism>
<comment type="subcellular location">
    <subcellularLocation>
        <location evidence="1">Cytoplasm</location>
        <location evidence="1">Cytoskeleton</location>
        <location evidence="1">Microtubule organizing center</location>
    </subcellularLocation>
</comment>
<evidence type="ECO:0000256" key="5">
    <source>
        <dbReference type="SAM" id="MobiDB-lite"/>
    </source>
</evidence>
<dbReference type="PANTHER" id="PTHR28520:SF2">
    <property type="entry name" value="MITOTIC-SPINDLE ORGANIZING PROTEIN 1"/>
    <property type="match status" value="1"/>
</dbReference>
<reference evidence="6 7" key="2">
    <citation type="journal article" date="2007" name="PLoS Biol.">
        <title>Principles of genome evolution in the Drosophila melanogaster species group.</title>
        <authorList>
            <person name="Ranz J.M."/>
            <person name="Maurin D."/>
            <person name="Chan Y.S."/>
            <person name="von Grotthuss M."/>
            <person name="Hillier L.W."/>
            <person name="Roote J."/>
            <person name="Ashburner M."/>
            <person name="Bergman C.M."/>
        </authorList>
    </citation>
    <scope>NUCLEOTIDE SEQUENCE [LARGE SCALE GENOMIC DNA]</scope>
    <source>
        <strain evidence="7">Tai18E2 / Tucson 14021-0261.01</strain>
    </source>
</reference>
<dbReference type="GO" id="GO:0090307">
    <property type="term" value="P:mitotic spindle assembly"/>
    <property type="evidence" value="ECO:0007669"/>
    <property type="project" value="TreeGrafter"/>
</dbReference>
<dbReference type="GO" id="GO:0051415">
    <property type="term" value="P:microtubule nucleation by interphase microtubule organizing center"/>
    <property type="evidence" value="ECO:0007669"/>
    <property type="project" value="TreeGrafter"/>
</dbReference>
<evidence type="ECO:0000256" key="3">
    <source>
        <dbReference type="ARBA" id="ARBA00022490"/>
    </source>
</evidence>
<evidence type="ECO:0000256" key="4">
    <source>
        <dbReference type="ARBA" id="ARBA00023212"/>
    </source>
</evidence>
<dbReference type="AlphaFoldDB" id="A0A0R1E1Y1"/>
<dbReference type="KEGG" id="dya:Dyak_GE28084"/>
<reference evidence="6 7" key="1">
    <citation type="journal article" date="2007" name="Nature">
        <title>Evolution of genes and genomes on the Drosophila phylogeny.</title>
        <authorList>
            <consortium name="Drosophila 12 Genomes Consortium"/>
            <person name="Clark A.G."/>
            <person name="Eisen M.B."/>
            <person name="Smith D.R."/>
            <person name="Bergman C.M."/>
            <person name="Oliver B."/>
            <person name="Markow T.A."/>
            <person name="Kaufman T.C."/>
            <person name="Kellis M."/>
            <person name="Gelbart W."/>
            <person name="Iyer V.N."/>
            <person name="Pollard D.A."/>
            <person name="Sackton T.B."/>
            <person name="Larracuente A.M."/>
            <person name="Singh N.D."/>
            <person name="Abad J.P."/>
            <person name="Abt D.N."/>
            <person name="Adryan B."/>
            <person name="Aguade M."/>
            <person name="Akashi H."/>
            <person name="Anderson W.W."/>
            <person name="Aquadro C.F."/>
            <person name="Ardell D.H."/>
            <person name="Arguello R."/>
            <person name="Artieri C.G."/>
            <person name="Barbash D.A."/>
            <person name="Barker D."/>
            <person name="Barsanti P."/>
            <person name="Batterham P."/>
            <person name="Batzoglou S."/>
            <person name="Begun D."/>
            <person name="Bhutkar A."/>
            <person name="Blanco E."/>
            <person name="Bosak S.A."/>
            <person name="Bradley R.K."/>
            <person name="Brand A.D."/>
            <person name="Brent M.R."/>
            <person name="Brooks A.N."/>
            <person name="Brown R.H."/>
            <person name="Butlin R.K."/>
            <person name="Caggese C."/>
            <person name="Calvi B.R."/>
            <person name="Bernardo de Carvalho A."/>
            <person name="Caspi A."/>
            <person name="Castrezana S."/>
            <person name="Celniker S.E."/>
            <person name="Chang J.L."/>
            <person name="Chapple C."/>
            <person name="Chatterji S."/>
            <person name="Chinwalla A."/>
            <person name="Civetta A."/>
            <person name="Clifton S.W."/>
            <person name="Comeron J.M."/>
            <person name="Costello J.C."/>
            <person name="Coyne J.A."/>
            <person name="Daub J."/>
            <person name="David R.G."/>
            <person name="Delcher A.L."/>
            <person name="Delehaunty K."/>
            <person name="Do C.B."/>
            <person name="Ebling H."/>
            <person name="Edwards K."/>
            <person name="Eickbush T."/>
            <person name="Evans J.D."/>
            <person name="Filipski A."/>
            <person name="Findeiss S."/>
            <person name="Freyhult E."/>
            <person name="Fulton L."/>
            <person name="Fulton R."/>
            <person name="Garcia A.C."/>
            <person name="Gardiner A."/>
            <person name="Garfield D.A."/>
            <person name="Garvin B.E."/>
            <person name="Gibson G."/>
            <person name="Gilbert D."/>
            <person name="Gnerre S."/>
            <person name="Godfrey J."/>
            <person name="Good R."/>
            <person name="Gotea V."/>
            <person name="Gravely B."/>
            <person name="Greenberg A.J."/>
            <person name="Griffiths-Jones S."/>
            <person name="Gross S."/>
            <person name="Guigo R."/>
            <person name="Gustafson E.A."/>
            <person name="Haerty W."/>
            <person name="Hahn M.W."/>
            <person name="Halligan D.L."/>
            <person name="Halpern A.L."/>
            <person name="Halter G.M."/>
            <person name="Han M.V."/>
            <person name="Heger A."/>
            <person name="Hillier L."/>
            <person name="Hinrichs A.S."/>
            <person name="Holmes I."/>
            <person name="Hoskins R.A."/>
            <person name="Hubisz M.J."/>
            <person name="Hultmark D."/>
            <person name="Huntley M.A."/>
            <person name="Jaffe D.B."/>
            <person name="Jagadeeshan S."/>
            <person name="Jeck W.R."/>
            <person name="Johnson J."/>
            <person name="Jones C.D."/>
            <person name="Jordan W.C."/>
            <person name="Karpen G.H."/>
            <person name="Kataoka E."/>
            <person name="Keightley P.D."/>
            <person name="Kheradpour P."/>
            <person name="Kirkness E.F."/>
            <person name="Koerich L.B."/>
            <person name="Kristiansen K."/>
            <person name="Kudrna D."/>
            <person name="Kulathinal R.J."/>
            <person name="Kumar S."/>
            <person name="Kwok R."/>
            <person name="Lander E."/>
            <person name="Langley C.H."/>
            <person name="Lapoint R."/>
            <person name="Lazzaro B.P."/>
            <person name="Lee S.J."/>
            <person name="Levesque L."/>
            <person name="Li R."/>
            <person name="Lin C.F."/>
            <person name="Lin M.F."/>
            <person name="Lindblad-Toh K."/>
            <person name="Llopart A."/>
            <person name="Long M."/>
            <person name="Low L."/>
            <person name="Lozovsky E."/>
            <person name="Lu J."/>
            <person name="Luo M."/>
            <person name="Machado C.A."/>
            <person name="Makalowski W."/>
            <person name="Marzo M."/>
            <person name="Matsuda M."/>
            <person name="Matzkin L."/>
            <person name="McAllister B."/>
            <person name="McBride C.S."/>
            <person name="McKernan B."/>
            <person name="McKernan K."/>
            <person name="Mendez-Lago M."/>
            <person name="Minx P."/>
            <person name="Mollenhauer M.U."/>
            <person name="Montooth K."/>
            <person name="Mount S.M."/>
            <person name="Mu X."/>
            <person name="Myers E."/>
            <person name="Negre B."/>
            <person name="Newfeld S."/>
            <person name="Nielsen R."/>
            <person name="Noor M.A."/>
            <person name="O'Grady P."/>
            <person name="Pachter L."/>
            <person name="Papaceit M."/>
            <person name="Parisi M.J."/>
            <person name="Parisi M."/>
            <person name="Parts L."/>
            <person name="Pedersen J.S."/>
            <person name="Pesole G."/>
            <person name="Phillippy A.M."/>
            <person name="Ponting C.P."/>
            <person name="Pop M."/>
            <person name="Porcelli D."/>
            <person name="Powell J.R."/>
            <person name="Prohaska S."/>
            <person name="Pruitt K."/>
            <person name="Puig M."/>
            <person name="Quesneville H."/>
            <person name="Ram K.R."/>
            <person name="Rand D."/>
            <person name="Rasmussen M.D."/>
            <person name="Reed L.K."/>
            <person name="Reenan R."/>
            <person name="Reily A."/>
            <person name="Remington K.A."/>
            <person name="Rieger T.T."/>
            <person name="Ritchie M.G."/>
            <person name="Robin C."/>
            <person name="Rogers Y.H."/>
            <person name="Rohde C."/>
            <person name="Rozas J."/>
            <person name="Rubenfield M.J."/>
            <person name="Ruiz A."/>
            <person name="Russo S."/>
            <person name="Salzberg S.L."/>
            <person name="Sanchez-Gracia A."/>
            <person name="Saranga D.J."/>
            <person name="Sato H."/>
            <person name="Schaeffer S.W."/>
            <person name="Schatz M.C."/>
            <person name="Schlenke T."/>
            <person name="Schwartz R."/>
            <person name="Segarra C."/>
            <person name="Singh R.S."/>
            <person name="Sirot L."/>
            <person name="Sirota M."/>
            <person name="Sisneros N.B."/>
            <person name="Smith C.D."/>
            <person name="Smith T.F."/>
            <person name="Spieth J."/>
            <person name="Stage D.E."/>
            <person name="Stark A."/>
            <person name="Stephan W."/>
            <person name="Strausberg R.L."/>
            <person name="Strempel S."/>
            <person name="Sturgill D."/>
            <person name="Sutton G."/>
            <person name="Sutton G.G."/>
            <person name="Tao W."/>
            <person name="Teichmann S."/>
            <person name="Tobari Y.N."/>
            <person name="Tomimura Y."/>
            <person name="Tsolas J.M."/>
            <person name="Valente V.L."/>
            <person name="Venter E."/>
            <person name="Venter J.C."/>
            <person name="Vicario S."/>
            <person name="Vieira F.G."/>
            <person name="Vilella A.J."/>
            <person name="Villasante A."/>
            <person name="Walenz B."/>
            <person name="Wang J."/>
            <person name="Wasserman M."/>
            <person name="Watts T."/>
            <person name="Wilson D."/>
            <person name="Wilson R.K."/>
            <person name="Wing R.A."/>
            <person name="Wolfner M.F."/>
            <person name="Wong A."/>
            <person name="Wong G.K."/>
            <person name="Wu C.I."/>
            <person name="Wu G."/>
            <person name="Yamamoto D."/>
            <person name="Yang H.P."/>
            <person name="Yang S.P."/>
            <person name="Yorke J.A."/>
            <person name="Yoshida K."/>
            <person name="Zdobnov E."/>
            <person name="Zhang P."/>
            <person name="Zhang Y."/>
            <person name="Zimin A.V."/>
            <person name="Baldwin J."/>
            <person name="Abdouelleil A."/>
            <person name="Abdulkadir J."/>
            <person name="Abebe A."/>
            <person name="Abera B."/>
            <person name="Abreu J."/>
            <person name="Acer S.C."/>
            <person name="Aftuck L."/>
            <person name="Alexander A."/>
            <person name="An P."/>
            <person name="Anderson E."/>
            <person name="Anderson S."/>
            <person name="Arachi H."/>
            <person name="Azer M."/>
            <person name="Bachantsang P."/>
            <person name="Barry A."/>
            <person name="Bayul T."/>
            <person name="Berlin A."/>
            <person name="Bessette D."/>
            <person name="Bloom T."/>
            <person name="Blye J."/>
            <person name="Boguslavskiy L."/>
            <person name="Bonnet C."/>
            <person name="Boukhgalter B."/>
            <person name="Bourzgui I."/>
            <person name="Brown A."/>
            <person name="Cahill P."/>
            <person name="Channer S."/>
            <person name="Cheshatsang Y."/>
            <person name="Chuda L."/>
            <person name="Citroen M."/>
            <person name="Collymore A."/>
            <person name="Cooke P."/>
            <person name="Costello M."/>
            <person name="D'Aco K."/>
            <person name="Daza R."/>
            <person name="De Haan G."/>
            <person name="DeGray S."/>
            <person name="DeMaso C."/>
            <person name="Dhargay N."/>
            <person name="Dooley K."/>
            <person name="Dooley E."/>
            <person name="Doricent M."/>
            <person name="Dorje P."/>
            <person name="Dorjee K."/>
            <person name="Dupes A."/>
            <person name="Elong R."/>
            <person name="Falk J."/>
            <person name="Farina A."/>
            <person name="Faro S."/>
            <person name="Ferguson D."/>
            <person name="Fisher S."/>
            <person name="Foley C.D."/>
            <person name="Franke A."/>
            <person name="Friedrich D."/>
            <person name="Gadbois L."/>
            <person name="Gearin G."/>
            <person name="Gearin C.R."/>
            <person name="Giannoukos G."/>
            <person name="Goode T."/>
            <person name="Graham J."/>
            <person name="Grandbois E."/>
            <person name="Grewal S."/>
            <person name="Gyaltsen K."/>
            <person name="Hafez N."/>
            <person name="Hagos B."/>
            <person name="Hall J."/>
            <person name="Henson C."/>
            <person name="Hollinger A."/>
            <person name="Honan T."/>
            <person name="Huard M.D."/>
            <person name="Hughes L."/>
            <person name="Hurhula B."/>
            <person name="Husby M.E."/>
            <person name="Kamat A."/>
            <person name="Kanga B."/>
            <person name="Kashin S."/>
            <person name="Khazanovich D."/>
            <person name="Kisner P."/>
            <person name="Lance K."/>
            <person name="Lara M."/>
            <person name="Lee W."/>
            <person name="Lennon N."/>
            <person name="Letendre F."/>
            <person name="LeVine R."/>
            <person name="Lipovsky A."/>
            <person name="Liu X."/>
            <person name="Liu J."/>
            <person name="Liu S."/>
            <person name="Lokyitsang T."/>
            <person name="Lokyitsang Y."/>
            <person name="Lubonja R."/>
            <person name="Lui A."/>
            <person name="MacDonald P."/>
            <person name="Magnisalis V."/>
            <person name="Maru K."/>
            <person name="Matthews C."/>
            <person name="McCusker W."/>
            <person name="McDonough S."/>
            <person name="Mehta T."/>
            <person name="Meldrim J."/>
            <person name="Meneus L."/>
            <person name="Mihai O."/>
            <person name="Mihalev A."/>
            <person name="Mihova T."/>
            <person name="Mittelman R."/>
            <person name="Mlenga V."/>
            <person name="Montmayeur A."/>
            <person name="Mulrain L."/>
            <person name="Navidi A."/>
            <person name="Naylor J."/>
            <person name="Negash T."/>
            <person name="Nguyen T."/>
            <person name="Nguyen N."/>
            <person name="Nicol R."/>
            <person name="Norbu C."/>
            <person name="Norbu N."/>
            <person name="Novod N."/>
            <person name="O'Neill B."/>
            <person name="Osman S."/>
            <person name="Markiewicz E."/>
            <person name="Oyono O.L."/>
            <person name="Patti C."/>
            <person name="Phunkhang P."/>
            <person name="Pierre F."/>
            <person name="Priest M."/>
            <person name="Raghuraman S."/>
            <person name="Rege F."/>
            <person name="Reyes R."/>
            <person name="Rise C."/>
            <person name="Rogov P."/>
            <person name="Ross K."/>
            <person name="Ryan E."/>
            <person name="Settipalli S."/>
            <person name="Shea T."/>
            <person name="Sherpa N."/>
            <person name="Shi L."/>
            <person name="Shih D."/>
            <person name="Sparrow T."/>
            <person name="Spaulding J."/>
            <person name="Stalker J."/>
            <person name="Stange-Thomann N."/>
            <person name="Stavropoulos S."/>
            <person name="Stone C."/>
            <person name="Strader C."/>
            <person name="Tesfaye S."/>
            <person name="Thomson T."/>
            <person name="Thoulutsang Y."/>
            <person name="Thoulutsang D."/>
            <person name="Topham K."/>
            <person name="Topping I."/>
            <person name="Tsamla T."/>
            <person name="Vassiliev H."/>
            <person name="Vo A."/>
            <person name="Wangchuk T."/>
            <person name="Wangdi T."/>
            <person name="Weiand M."/>
            <person name="Wilkinson J."/>
            <person name="Wilson A."/>
            <person name="Yadav S."/>
            <person name="Young G."/>
            <person name="Yu Q."/>
            <person name="Zembek L."/>
            <person name="Zhong D."/>
            <person name="Zimmer A."/>
            <person name="Zwirko Z."/>
            <person name="Jaffe D.B."/>
            <person name="Alvarez P."/>
            <person name="Brockman W."/>
            <person name="Butler J."/>
            <person name="Chin C."/>
            <person name="Gnerre S."/>
            <person name="Grabherr M."/>
            <person name="Kleber M."/>
            <person name="Mauceli E."/>
            <person name="MacCallum I."/>
        </authorList>
    </citation>
    <scope>NUCLEOTIDE SEQUENCE [LARGE SCALE GENOMIC DNA]</scope>
    <source>
        <strain evidence="7">Tai18E2 / Tucson 14021-0261.01</strain>
    </source>
</reference>
<keyword evidence="7" id="KW-1185">Reference proteome</keyword>
<keyword evidence="3" id="KW-0963">Cytoplasm</keyword>